<dbReference type="EMBL" id="FNSV01000005">
    <property type="protein sequence ID" value="SEC25727.1"/>
    <property type="molecule type" value="Genomic_DNA"/>
</dbReference>
<keyword evidence="2" id="KW-1185">Reference proteome</keyword>
<evidence type="ECO:0000313" key="1">
    <source>
        <dbReference type="EMBL" id="SEC25727.1"/>
    </source>
</evidence>
<reference evidence="2" key="1">
    <citation type="submission" date="2016-10" db="EMBL/GenBank/DDBJ databases">
        <authorList>
            <person name="Varghese N."/>
            <person name="Submissions S."/>
        </authorList>
    </citation>
    <scope>NUCLEOTIDE SEQUENCE [LARGE SCALE GENOMIC DNA]</scope>
    <source>
        <strain evidence="2">DSM 44498</strain>
    </source>
</reference>
<organism evidence="1 2">
    <name type="scientific">Rhodococcus koreensis</name>
    <dbReference type="NCBI Taxonomy" id="99653"/>
    <lineage>
        <taxon>Bacteria</taxon>
        <taxon>Bacillati</taxon>
        <taxon>Actinomycetota</taxon>
        <taxon>Actinomycetes</taxon>
        <taxon>Mycobacteriales</taxon>
        <taxon>Nocardiaceae</taxon>
        <taxon>Rhodococcus</taxon>
    </lineage>
</organism>
<gene>
    <name evidence="1" type="ORF">SAMN04490239_3440</name>
</gene>
<protein>
    <recommendedName>
        <fullName evidence="3">IrrE N-terminal-like domain-containing protein</fullName>
    </recommendedName>
</protein>
<dbReference type="Proteomes" id="UP000183561">
    <property type="component" value="Unassembled WGS sequence"/>
</dbReference>
<evidence type="ECO:0008006" key="3">
    <source>
        <dbReference type="Google" id="ProtNLM"/>
    </source>
</evidence>
<sequence length="173" mass="18739">MRISRPSRRPSNHLRRIVAEMGIPVPWNRDQLIGGVAARRGRPIHLVPVSHALVQGGHSGLWLARAEDDVILYATGMSDVHATHIICHELAHMELGHDRDTIGDTSVDSTVLSVAAPSVDTTGVVKMLGRSNYSNDQEYEAELLATLIMAGRRVTTGGDTAGDARVSRMLGTF</sequence>
<accession>A0A1H4R1Q6</accession>
<name>A0A1H4R1Q6_9NOCA</name>
<evidence type="ECO:0000313" key="2">
    <source>
        <dbReference type="Proteomes" id="UP000183561"/>
    </source>
</evidence>
<dbReference type="OrthoDB" id="4144896at2"/>
<dbReference type="AlphaFoldDB" id="A0A1H4R1Q6"/>
<proteinExistence type="predicted"/>